<dbReference type="PANTHER" id="PTHR37042:SF4">
    <property type="entry name" value="OUTER MEMBRANE PROTEIN RV1973"/>
    <property type="match status" value="1"/>
</dbReference>
<keyword evidence="6" id="KW-1185">Reference proteome</keyword>
<dbReference type="Proteomes" id="UP001501598">
    <property type="component" value="Unassembled WGS sequence"/>
</dbReference>
<evidence type="ECO:0000256" key="1">
    <source>
        <dbReference type="ARBA" id="ARBA00004370"/>
    </source>
</evidence>
<evidence type="ECO:0000256" key="2">
    <source>
        <dbReference type="ARBA" id="ARBA00023136"/>
    </source>
</evidence>
<evidence type="ECO:0000256" key="4">
    <source>
        <dbReference type="SAM" id="Phobius"/>
    </source>
</evidence>
<dbReference type="RefSeq" id="WP_345419163.1">
    <property type="nucleotide sequence ID" value="NZ_BAABGT010000040.1"/>
</dbReference>
<organism evidence="5 6">
    <name type="scientific">Pseudonocardia xishanensis</name>
    <dbReference type="NCBI Taxonomy" id="630995"/>
    <lineage>
        <taxon>Bacteria</taxon>
        <taxon>Bacillati</taxon>
        <taxon>Actinomycetota</taxon>
        <taxon>Actinomycetes</taxon>
        <taxon>Pseudonocardiales</taxon>
        <taxon>Pseudonocardiaceae</taxon>
        <taxon>Pseudonocardia</taxon>
    </lineage>
</organism>
<feature type="region of interest" description="Disordered" evidence="3">
    <location>
        <begin position="1"/>
        <end position="52"/>
    </location>
</feature>
<protein>
    <recommendedName>
        <fullName evidence="7">Mce-associated membrane protein</fullName>
    </recommendedName>
</protein>
<keyword evidence="4" id="KW-1133">Transmembrane helix</keyword>
<proteinExistence type="predicted"/>
<reference evidence="6" key="1">
    <citation type="journal article" date="2019" name="Int. J. Syst. Evol. Microbiol.">
        <title>The Global Catalogue of Microorganisms (GCM) 10K type strain sequencing project: providing services to taxonomists for standard genome sequencing and annotation.</title>
        <authorList>
            <consortium name="The Broad Institute Genomics Platform"/>
            <consortium name="The Broad Institute Genome Sequencing Center for Infectious Disease"/>
            <person name="Wu L."/>
            <person name="Ma J."/>
        </authorList>
    </citation>
    <scope>NUCLEOTIDE SEQUENCE [LARGE SCALE GENOMIC DNA]</scope>
    <source>
        <strain evidence="6">JCM 17906</strain>
    </source>
</reference>
<dbReference type="PANTHER" id="PTHR37042">
    <property type="entry name" value="OUTER MEMBRANE PROTEIN RV1973"/>
    <property type="match status" value="1"/>
</dbReference>
<dbReference type="EMBL" id="BAABGT010000040">
    <property type="protein sequence ID" value="GAA4548485.1"/>
    <property type="molecule type" value="Genomic_DNA"/>
</dbReference>
<gene>
    <name evidence="5" type="ORF">GCM10023175_34890</name>
</gene>
<keyword evidence="4" id="KW-0812">Transmembrane</keyword>
<feature type="transmembrane region" description="Helical" evidence="4">
    <location>
        <begin position="59"/>
        <end position="79"/>
    </location>
</feature>
<evidence type="ECO:0000256" key="3">
    <source>
        <dbReference type="SAM" id="MobiDB-lite"/>
    </source>
</evidence>
<accession>A0ABP8RTF7</accession>
<comment type="caution">
    <text evidence="5">The sequence shown here is derived from an EMBL/GenBank/DDBJ whole genome shotgun (WGS) entry which is preliminary data.</text>
</comment>
<comment type="subcellular location">
    <subcellularLocation>
        <location evidence="1">Membrane</location>
    </subcellularLocation>
</comment>
<sequence>MKTDEQSATEPASPEPLAEAEAVEAAGPADTSGSEVETAGTDGGGGGEAVAPRPRPATVAAAVLAVLLVAAAVLLGILWNDGRQLDERRDRAVAEAQDMAVALVSVSSDSAEQDVRRIMDGAVGDFGKIFSENLDSYVDIVRKGGVETSGEVVSSGLERLDGPTARVLVALRAEVRNQQAPDGEQRTYRMAVEMTEQPDGEWLADKVEFVP</sequence>
<evidence type="ECO:0000313" key="5">
    <source>
        <dbReference type="EMBL" id="GAA4548485.1"/>
    </source>
</evidence>
<feature type="compositionally biased region" description="Low complexity" evidence="3">
    <location>
        <begin position="8"/>
        <end position="40"/>
    </location>
</feature>
<keyword evidence="2 4" id="KW-0472">Membrane</keyword>
<name>A0ABP8RTF7_9PSEU</name>
<evidence type="ECO:0008006" key="7">
    <source>
        <dbReference type="Google" id="ProtNLM"/>
    </source>
</evidence>
<evidence type="ECO:0000313" key="6">
    <source>
        <dbReference type="Proteomes" id="UP001501598"/>
    </source>
</evidence>